<accession>A0A4Z1CPQ1</accession>
<dbReference type="SUPFAM" id="SSF56601">
    <property type="entry name" value="beta-lactamase/transpeptidase-like"/>
    <property type="match status" value="1"/>
</dbReference>
<dbReference type="InterPro" id="IPR050789">
    <property type="entry name" value="Diverse_Enzym_Activities"/>
</dbReference>
<dbReference type="InterPro" id="IPR012338">
    <property type="entry name" value="Beta-lactam/transpept-like"/>
</dbReference>
<dbReference type="GO" id="GO:0016787">
    <property type="term" value="F:hydrolase activity"/>
    <property type="evidence" value="ECO:0007669"/>
    <property type="project" value="UniProtKB-KW"/>
</dbReference>
<dbReference type="Gene3D" id="3.40.710.10">
    <property type="entry name" value="DD-peptidase/beta-lactamase superfamily"/>
    <property type="match status" value="1"/>
</dbReference>
<name>A0A4Z1CPQ1_9ACTN</name>
<keyword evidence="3" id="KW-1185">Reference proteome</keyword>
<gene>
    <name evidence="2" type="ORF">EXE59_18835</name>
</gene>
<organism evidence="2 3">
    <name type="scientific">Nocardioides eburneiflavus</name>
    <dbReference type="NCBI Taxonomy" id="2518372"/>
    <lineage>
        <taxon>Bacteria</taxon>
        <taxon>Bacillati</taxon>
        <taxon>Actinomycetota</taxon>
        <taxon>Actinomycetes</taxon>
        <taxon>Propionibacteriales</taxon>
        <taxon>Nocardioidaceae</taxon>
        <taxon>Nocardioides</taxon>
    </lineage>
</organism>
<protein>
    <submittedName>
        <fullName evidence="2">Class C beta-lactamase-related serine hydrolase</fullName>
    </submittedName>
</protein>
<dbReference type="PANTHER" id="PTHR43283:SF7">
    <property type="entry name" value="BETA-LACTAMASE-RELATED DOMAIN-CONTAINING PROTEIN"/>
    <property type="match status" value="1"/>
</dbReference>
<dbReference type="EMBL" id="SRRO01000001">
    <property type="protein sequence ID" value="TGN66959.1"/>
    <property type="molecule type" value="Genomic_DNA"/>
</dbReference>
<proteinExistence type="predicted"/>
<evidence type="ECO:0000313" key="3">
    <source>
        <dbReference type="Proteomes" id="UP000297496"/>
    </source>
</evidence>
<dbReference type="InterPro" id="IPR001466">
    <property type="entry name" value="Beta-lactam-related"/>
</dbReference>
<dbReference type="OrthoDB" id="9773047at2"/>
<keyword evidence="2" id="KW-0378">Hydrolase</keyword>
<dbReference type="Pfam" id="PF00144">
    <property type="entry name" value="Beta-lactamase"/>
    <property type="match status" value="1"/>
</dbReference>
<dbReference type="AlphaFoldDB" id="A0A4Z1CPQ1"/>
<evidence type="ECO:0000259" key="1">
    <source>
        <dbReference type="Pfam" id="PF00144"/>
    </source>
</evidence>
<feature type="domain" description="Beta-lactamase-related" evidence="1">
    <location>
        <begin position="73"/>
        <end position="373"/>
    </location>
</feature>
<reference evidence="2 3" key="1">
    <citation type="submission" date="2019-04" db="EMBL/GenBank/DDBJ databases">
        <title>Three New Species of Nocardioides, Nocardioides euryhalodurans sp. nov., Nocardioides seonyuensis sp. nov. and Nocardioides eburneoflavus sp. nov. Isolated from Soil.</title>
        <authorList>
            <person name="Roh S.G."/>
            <person name="Lee C."/>
            <person name="Kim M.-K."/>
            <person name="Kim S.B."/>
        </authorList>
    </citation>
    <scope>NUCLEOTIDE SEQUENCE [LARGE SCALE GENOMIC DNA]</scope>
    <source>
        <strain evidence="2 3">MMS17-SY213</strain>
    </source>
</reference>
<sequence>MAVTAPSTTANWREPGRIRQSFAAIETLFPTATIARGAPTAGPLVRARADLEGLRVSNEHGTVADVLATTETDAWLVVHSGRLLAEGYTAPMDAATRHLLMSVSKSMVGVIVGALTQRGVLDPTRPVAAYVPELAESGYAGATLRDVLDMRTGVHFSEDYLDADAEVSLLDEAVGWTPPRPSSPATLKKFLQGLSSARPHGGYFQYRSCETDVLGWVIEAATGQPFAEVATDLLWGRLGTEVDAMITVDAEGTGMFDGGVCATLRDVARFGQMLLQRGESFTGESIVSPEWVEDLFVGNSDLTAAFAAGPHAHLLPGGHYRNQFWVPAGGEVILSVGIHGQLVYVDRSTGMVGVKLSSWPMPTDDDRMDRTLAMFTSIAQHLLATRPTT</sequence>
<dbReference type="PANTHER" id="PTHR43283">
    <property type="entry name" value="BETA-LACTAMASE-RELATED"/>
    <property type="match status" value="1"/>
</dbReference>
<dbReference type="Proteomes" id="UP000297496">
    <property type="component" value="Unassembled WGS sequence"/>
</dbReference>
<comment type="caution">
    <text evidence="2">The sequence shown here is derived from an EMBL/GenBank/DDBJ whole genome shotgun (WGS) entry which is preliminary data.</text>
</comment>
<evidence type="ECO:0000313" key="2">
    <source>
        <dbReference type="EMBL" id="TGN66959.1"/>
    </source>
</evidence>